<dbReference type="PATRIC" id="fig|1217705.3.peg.688"/>
<dbReference type="HOGENOM" id="CLU_174128_0_0_6"/>
<proteinExistence type="predicted"/>
<feature type="domain" description="Cyanophage baseplate Pam3 plug gp18" evidence="1">
    <location>
        <begin position="4"/>
        <end position="97"/>
    </location>
</feature>
<dbReference type="AlphaFoldDB" id="N9M555"/>
<evidence type="ECO:0000313" key="2">
    <source>
        <dbReference type="EMBL" id="ENX03629.1"/>
    </source>
</evidence>
<evidence type="ECO:0000259" key="1">
    <source>
        <dbReference type="Pfam" id="PF22479"/>
    </source>
</evidence>
<protein>
    <recommendedName>
        <fullName evidence="1">Cyanophage baseplate Pam3 plug gp18 domain-containing protein</fullName>
    </recommendedName>
</protein>
<dbReference type="STRING" id="1217705.F900_00723"/>
<dbReference type="EMBL" id="APRP01000011">
    <property type="protein sequence ID" value="ENX03629.1"/>
    <property type="molecule type" value="Genomic_DNA"/>
</dbReference>
<organism evidence="2 3">
    <name type="scientific">Acinetobacter modestus</name>
    <dbReference type="NCBI Taxonomy" id="1776740"/>
    <lineage>
        <taxon>Bacteria</taxon>
        <taxon>Pseudomonadati</taxon>
        <taxon>Pseudomonadota</taxon>
        <taxon>Gammaproteobacteria</taxon>
        <taxon>Moraxellales</taxon>
        <taxon>Moraxellaceae</taxon>
        <taxon>Acinetobacter</taxon>
    </lineage>
</organism>
<dbReference type="eggNOG" id="ENOG50334GX">
    <property type="taxonomic scope" value="Bacteria"/>
</dbReference>
<accession>N9M555</accession>
<gene>
    <name evidence="2" type="ORF">F900_00723</name>
</gene>
<dbReference type="Pfam" id="PF22479">
    <property type="entry name" value="Pam3_gp18"/>
    <property type="match status" value="1"/>
</dbReference>
<dbReference type="InterPro" id="IPR054252">
    <property type="entry name" value="Pam3_gp18"/>
</dbReference>
<comment type="caution">
    <text evidence="2">The sequence shown here is derived from an EMBL/GenBank/DDBJ whole genome shotgun (WGS) entry which is preliminary data.</text>
</comment>
<reference evidence="2 3" key="1">
    <citation type="submission" date="2013-02" db="EMBL/GenBank/DDBJ databases">
        <title>The Genome Sequence of Acinetobacter sp. ANC 3862.</title>
        <authorList>
            <consortium name="The Broad Institute Genome Sequencing Platform"/>
            <consortium name="The Broad Institute Genome Sequencing Center for Infectious Disease"/>
            <person name="Cerqueira G."/>
            <person name="Feldgarden M."/>
            <person name="Courvalin P."/>
            <person name="Perichon B."/>
            <person name="Grillot-Courvalin C."/>
            <person name="Clermont D."/>
            <person name="Rocha E."/>
            <person name="Yoon E.-J."/>
            <person name="Nemec A."/>
            <person name="Walker B."/>
            <person name="Young S.K."/>
            <person name="Zeng Q."/>
            <person name="Gargeya S."/>
            <person name="Fitzgerald M."/>
            <person name="Haas B."/>
            <person name="Abouelleil A."/>
            <person name="Alvarado L."/>
            <person name="Arachchi H.M."/>
            <person name="Berlin A.M."/>
            <person name="Chapman S.B."/>
            <person name="Dewar J."/>
            <person name="Goldberg J."/>
            <person name="Griggs A."/>
            <person name="Gujja S."/>
            <person name="Hansen M."/>
            <person name="Howarth C."/>
            <person name="Imamovic A."/>
            <person name="Larimer J."/>
            <person name="McCowan C."/>
            <person name="Murphy C."/>
            <person name="Neiman D."/>
            <person name="Pearson M."/>
            <person name="Priest M."/>
            <person name="Roberts A."/>
            <person name="Saif S."/>
            <person name="Shea T."/>
            <person name="Sisk P."/>
            <person name="Sykes S."/>
            <person name="Wortman J."/>
            <person name="Nusbaum C."/>
            <person name="Birren B."/>
        </authorList>
    </citation>
    <scope>NUCLEOTIDE SEQUENCE [LARGE SCALE GENOMIC DNA]</scope>
    <source>
        <strain evidence="2 3">ANC 3862</strain>
    </source>
</reference>
<sequence length="98" mass="11227">MAIFELPLQTGSQEFYTTLNGKTYKLRLIWRDPIGWFLDIHDVADLPLANGIAVVTGVNLIKQYQHLIKGELWVYTDGLENPDYKSVGSTLKLYWVDP</sequence>
<dbReference type="Proteomes" id="UP000013248">
    <property type="component" value="Unassembled WGS sequence"/>
</dbReference>
<evidence type="ECO:0000313" key="3">
    <source>
        <dbReference type="Proteomes" id="UP000013248"/>
    </source>
</evidence>
<name>N9M555_9GAMM</name>
<dbReference type="RefSeq" id="WP_005215184.1">
    <property type="nucleotide sequence ID" value="NZ_KB850089.1"/>
</dbReference>